<dbReference type="SMART" id="SM00563">
    <property type="entry name" value="PlsC"/>
    <property type="match status" value="1"/>
</dbReference>
<dbReference type="Proteomes" id="UP000594638">
    <property type="component" value="Unassembled WGS sequence"/>
</dbReference>
<dbReference type="PRINTS" id="PR00979">
    <property type="entry name" value="TAFAZZIN"/>
</dbReference>
<proteinExistence type="inferred from homology"/>
<evidence type="ECO:0000256" key="7">
    <source>
        <dbReference type="RuleBase" id="RU365062"/>
    </source>
</evidence>
<dbReference type="InterPro" id="IPR000872">
    <property type="entry name" value="Tafazzin"/>
</dbReference>
<comment type="subcellular location">
    <subcellularLocation>
        <location evidence="1">Membrane</location>
    </subcellularLocation>
</comment>
<comment type="similarity">
    <text evidence="2 7">Belongs to the taffazin family.</text>
</comment>
<keyword evidence="3" id="KW-0808">Transferase</keyword>
<dbReference type="PANTHER" id="PTHR12497:SF5">
    <property type="entry name" value="N-ACYLPHOSPHATIDYLETHANOLAMINE SYNTHASE"/>
    <property type="match status" value="1"/>
</dbReference>
<keyword evidence="6" id="KW-0012">Acyltransferase</keyword>
<dbReference type="GO" id="GO:0008374">
    <property type="term" value="F:O-acyltransferase activity"/>
    <property type="evidence" value="ECO:0007669"/>
    <property type="project" value="TreeGrafter"/>
</dbReference>
<gene>
    <name evidence="9" type="ORF">OLEA9_A014034</name>
</gene>
<dbReference type="GO" id="GO:0006644">
    <property type="term" value="P:phospholipid metabolic process"/>
    <property type="evidence" value="ECO:0007669"/>
    <property type="project" value="InterPro"/>
</dbReference>
<evidence type="ECO:0000256" key="1">
    <source>
        <dbReference type="ARBA" id="ARBA00004370"/>
    </source>
</evidence>
<dbReference type="SUPFAM" id="SSF69593">
    <property type="entry name" value="Glycerol-3-phosphate (1)-acyltransferase"/>
    <property type="match status" value="1"/>
</dbReference>
<keyword evidence="5" id="KW-0472">Membrane</keyword>
<dbReference type="InterPro" id="IPR002123">
    <property type="entry name" value="Plipid/glycerol_acylTrfase"/>
</dbReference>
<dbReference type="PANTHER" id="PTHR12497">
    <property type="entry name" value="TAZ PROTEIN TAFAZZIN"/>
    <property type="match status" value="1"/>
</dbReference>
<dbReference type="EMBL" id="CACTIH010005547">
    <property type="protein sequence ID" value="CAA2997287.1"/>
    <property type="molecule type" value="Genomic_DNA"/>
</dbReference>
<name>A0A8S0SXK3_OLEEU</name>
<evidence type="ECO:0000256" key="2">
    <source>
        <dbReference type="ARBA" id="ARBA00010524"/>
    </source>
</evidence>
<reference evidence="9 10" key="1">
    <citation type="submission" date="2019-12" db="EMBL/GenBank/DDBJ databases">
        <authorList>
            <person name="Alioto T."/>
            <person name="Alioto T."/>
            <person name="Gomez Garrido J."/>
        </authorList>
    </citation>
    <scope>NUCLEOTIDE SEQUENCE [LARGE SCALE GENOMIC DNA]</scope>
</reference>
<dbReference type="GO" id="GO:0016020">
    <property type="term" value="C:membrane"/>
    <property type="evidence" value="ECO:0007669"/>
    <property type="project" value="UniProtKB-SubCell"/>
</dbReference>
<dbReference type="OrthoDB" id="193467at2759"/>
<evidence type="ECO:0000256" key="5">
    <source>
        <dbReference type="ARBA" id="ARBA00023136"/>
    </source>
</evidence>
<evidence type="ECO:0000256" key="6">
    <source>
        <dbReference type="ARBA" id="ARBA00023315"/>
    </source>
</evidence>
<evidence type="ECO:0000313" key="9">
    <source>
        <dbReference type="EMBL" id="CAA2997287.1"/>
    </source>
</evidence>
<organism evidence="9 10">
    <name type="scientific">Olea europaea subsp. europaea</name>
    <dbReference type="NCBI Taxonomy" id="158383"/>
    <lineage>
        <taxon>Eukaryota</taxon>
        <taxon>Viridiplantae</taxon>
        <taxon>Streptophyta</taxon>
        <taxon>Embryophyta</taxon>
        <taxon>Tracheophyta</taxon>
        <taxon>Spermatophyta</taxon>
        <taxon>Magnoliopsida</taxon>
        <taxon>eudicotyledons</taxon>
        <taxon>Gunneridae</taxon>
        <taxon>Pentapetalae</taxon>
        <taxon>asterids</taxon>
        <taxon>lamiids</taxon>
        <taxon>Lamiales</taxon>
        <taxon>Oleaceae</taxon>
        <taxon>Oleeae</taxon>
        <taxon>Olea</taxon>
    </lineage>
</organism>
<protein>
    <recommendedName>
        <fullName evidence="7">Tafazzin family protein</fullName>
    </recommendedName>
</protein>
<evidence type="ECO:0000256" key="3">
    <source>
        <dbReference type="ARBA" id="ARBA00022679"/>
    </source>
</evidence>
<accession>A0A8S0SXK3</accession>
<sequence>MKTMQWAARAEHLGGIPRKMMFLAVGAFSKAVSNLFNNTTVHNADTLLRLVRSRPPGVPLLTISNHMSTLDDPVMWGFKGFPVTDAKLGRWVLAAEDICFKNMALSYFFRLGKCIPITRGGGIYQEHMNEALDRLSDGAWVMPEKYMFGRRPPFPLCNRDIRIVIGEPMEFNIPKLKKMAVDMSNDVSFSLASWPRTCGLDEAAQRCLYTNISNQIRTAMERLRKICKSCQEMKD</sequence>
<keyword evidence="4" id="KW-0443">Lipid metabolism</keyword>
<evidence type="ECO:0000256" key="4">
    <source>
        <dbReference type="ARBA" id="ARBA00023098"/>
    </source>
</evidence>
<evidence type="ECO:0000313" key="10">
    <source>
        <dbReference type="Proteomes" id="UP000594638"/>
    </source>
</evidence>
<dbReference type="CDD" id="cd07989">
    <property type="entry name" value="LPLAT_AGPAT-like"/>
    <property type="match status" value="1"/>
</dbReference>
<dbReference type="Gramene" id="OE9A014034T3">
    <property type="protein sequence ID" value="OE9A014034C3"/>
    <property type="gene ID" value="OE9A014034"/>
</dbReference>
<comment type="caution">
    <text evidence="9">The sequence shown here is derived from an EMBL/GenBank/DDBJ whole genome shotgun (WGS) entry which is preliminary data.</text>
</comment>
<dbReference type="AlphaFoldDB" id="A0A8S0SXK3"/>
<evidence type="ECO:0000259" key="8">
    <source>
        <dbReference type="SMART" id="SM00563"/>
    </source>
</evidence>
<keyword evidence="10" id="KW-1185">Reference proteome</keyword>
<feature type="domain" description="Phospholipid/glycerol acyltransferase" evidence="8">
    <location>
        <begin position="60"/>
        <end position="164"/>
    </location>
</feature>
<dbReference type="Pfam" id="PF01553">
    <property type="entry name" value="Acyltransferase"/>
    <property type="match status" value="1"/>
</dbReference>